<dbReference type="EMBL" id="WHWC01000002">
    <property type="protein sequence ID" value="KAG8388203.1"/>
    <property type="molecule type" value="Genomic_DNA"/>
</dbReference>
<feature type="domain" description="Myb/SANT-like" evidence="1">
    <location>
        <begin position="38"/>
        <end position="133"/>
    </location>
</feature>
<proteinExistence type="predicted"/>
<dbReference type="Pfam" id="PF12776">
    <property type="entry name" value="Myb_DNA-bind_3"/>
    <property type="match status" value="1"/>
</dbReference>
<sequence length="184" mass="20934">MFTLFGAISDVTFSQNLRTNASNTSMSNGSKPLVHRRSWTPREEEMLLNSTKGMLANCWKVENGFQVSYLNHLANEIMKVSPGADIRSSPHINSKMHVWKTHFSMLYALLGSSGIGWNETTKMLEGSDELWDKALKNDPSCKSFKYKLWPHYNYWRKFFGKDRATACGAEDFGDAANVVNHEEN</sequence>
<gene>
    <name evidence="2" type="ORF">BUALT_Bualt02G0101300</name>
</gene>
<dbReference type="AlphaFoldDB" id="A0AAV6Y0M5"/>
<keyword evidence="3" id="KW-1185">Reference proteome</keyword>
<name>A0AAV6Y0M5_9LAMI</name>
<dbReference type="PANTHER" id="PTHR46250">
    <property type="entry name" value="MYB/SANT-LIKE DNA-BINDING DOMAIN PROTEIN-RELATED"/>
    <property type="match status" value="1"/>
</dbReference>
<evidence type="ECO:0000313" key="2">
    <source>
        <dbReference type="EMBL" id="KAG8388203.1"/>
    </source>
</evidence>
<dbReference type="Proteomes" id="UP000826271">
    <property type="component" value="Unassembled WGS sequence"/>
</dbReference>
<evidence type="ECO:0000313" key="3">
    <source>
        <dbReference type="Proteomes" id="UP000826271"/>
    </source>
</evidence>
<dbReference type="InterPro" id="IPR024752">
    <property type="entry name" value="Myb/SANT-like_dom"/>
</dbReference>
<comment type="caution">
    <text evidence="2">The sequence shown here is derived from an EMBL/GenBank/DDBJ whole genome shotgun (WGS) entry which is preliminary data.</text>
</comment>
<organism evidence="2 3">
    <name type="scientific">Buddleja alternifolia</name>
    <dbReference type="NCBI Taxonomy" id="168488"/>
    <lineage>
        <taxon>Eukaryota</taxon>
        <taxon>Viridiplantae</taxon>
        <taxon>Streptophyta</taxon>
        <taxon>Embryophyta</taxon>
        <taxon>Tracheophyta</taxon>
        <taxon>Spermatophyta</taxon>
        <taxon>Magnoliopsida</taxon>
        <taxon>eudicotyledons</taxon>
        <taxon>Gunneridae</taxon>
        <taxon>Pentapetalae</taxon>
        <taxon>asterids</taxon>
        <taxon>lamiids</taxon>
        <taxon>Lamiales</taxon>
        <taxon>Scrophulariaceae</taxon>
        <taxon>Buddlejeae</taxon>
        <taxon>Buddleja</taxon>
    </lineage>
</organism>
<evidence type="ECO:0000259" key="1">
    <source>
        <dbReference type="Pfam" id="PF12776"/>
    </source>
</evidence>
<reference evidence="2" key="1">
    <citation type="submission" date="2019-10" db="EMBL/GenBank/DDBJ databases">
        <authorList>
            <person name="Zhang R."/>
            <person name="Pan Y."/>
            <person name="Wang J."/>
            <person name="Ma R."/>
            <person name="Yu S."/>
        </authorList>
    </citation>
    <scope>NUCLEOTIDE SEQUENCE</scope>
    <source>
        <strain evidence="2">LA-IB0</strain>
        <tissue evidence="2">Leaf</tissue>
    </source>
</reference>
<protein>
    <recommendedName>
        <fullName evidence="1">Myb/SANT-like domain-containing protein</fullName>
    </recommendedName>
</protein>
<accession>A0AAV6Y0M5</accession>